<evidence type="ECO:0000313" key="2">
    <source>
        <dbReference type="EMBL" id="SFL49682.1"/>
    </source>
</evidence>
<dbReference type="Pfam" id="PF06114">
    <property type="entry name" value="Peptidase_M78"/>
    <property type="match status" value="1"/>
</dbReference>
<organism evidence="2 3">
    <name type="scientific">Rugamonas rubra</name>
    <dbReference type="NCBI Taxonomy" id="758825"/>
    <lineage>
        <taxon>Bacteria</taxon>
        <taxon>Pseudomonadati</taxon>
        <taxon>Pseudomonadota</taxon>
        <taxon>Betaproteobacteria</taxon>
        <taxon>Burkholderiales</taxon>
        <taxon>Oxalobacteraceae</taxon>
        <taxon>Telluria group</taxon>
        <taxon>Rugamonas</taxon>
    </lineage>
</organism>
<keyword evidence="3" id="KW-1185">Reference proteome</keyword>
<feature type="domain" description="IrrE N-terminal-like" evidence="1">
    <location>
        <begin position="138"/>
        <end position="228"/>
    </location>
</feature>
<gene>
    <name evidence="2" type="ORF">SAMN02982985_00492</name>
</gene>
<dbReference type="OrthoDB" id="9794834at2"/>
<dbReference type="InterPro" id="IPR010359">
    <property type="entry name" value="IrrE_HExxH"/>
</dbReference>
<name>A0A1I4I5H4_9BURK</name>
<dbReference type="Gene3D" id="1.10.10.2910">
    <property type="match status" value="1"/>
</dbReference>
<evidence type="ECO:0000259" key="1">
    <source>
        <dbReference type="Pfam" id="PF06114"/>
    </source>
</evidence>
<protein>
    <recommendedName>
        <fullName evidence="1">IrrE N-terminal-like domain-containing protein</fullName>
    </recommendedName>
</protein>
<dbReference type="AlphaFoldDB" id="A0A1I4I5H4"/>
<accession>A0A1I4I5H4</accession>
<dbReference type="STRING" id="758825.SAMN02982985_00492"/>
<reference evidence="2 3" key="1">
    <citation type="submission" date="2016-10" db="EMBL/GenBank/DDBJ databases">
        <authorList>
            <person name="de Groot N.N."/>
        </authorList>
    </citation>
    <scope>NUCLEOTIDE SEQUENCE [LARGE SCALE GENOMIC DNA]</scope>
    <source>
        <strain evidence="2 3">ATCC 43154</strain>
    </source>
</reference>
<dbReference type="Proteomes" id="UP000199470">
    <property type="component" value="Unassembled WGS sequence"/>
</dbReference>
<dbReference type="RefSeq" id="WP_093383130.1">
    <property type="nucleotide sequence ID" value="NZ_FOTW01000004.1"/>
</dbReference>
<evidence type="ECO:0000313" key="3">
    <source>
        <dbReference type="Proteomes" id="UP000199470"/>
    </source>
</evidence>
<dbReference type="EMBL" id="FOTW01000004">
    <property type="protein sequence ID" value="SFL49682.1"/>
    <property type="molecule type" value="Genomic_DNA"/>
</dbReference>
<sequence length="325" mass="34772">MTNPMDSLYARLGRKGVTKAFARRLLPDWWDDSLAATPSALLQAQLIISSGMNFELRSLRDASAQIEFKAARRKFKFSKAVDEPSIQLSAEYATGIAKLAVQAVPSAYIPPPPSALDIRNALLLNHKCIDLSALLDYCNRIGVPVLHMPELPGKKMDAVAIRHHGRSAIVLCTKKAAPYLLFHLAHEIGHIALGHLGSDDGTLIDAAITSNTADADERAADSFAVQLLNGSDIRYSSGGKYVTAAKLANAAITYGQKNKIDPGHIILNFAHAAEIFALANAALKLLPATATDTSVVNNNLLAHIDQDSLSDDQASLLTKALAAHA</sequence>
<proteinExistence type="predicted"/>